<evidence type="ECO:0000313" key="2">
    <source>
        <dbReference type="EMBL" id="RID87825.1"/>
    </source>
</evidence>
<dbReference type="EMBL" id="QWVT01000008">
    <property type="protein sequence ID" value="RID87825.1"/>
    <property type="molecule type" value="Genomic_DNA"/>
</dbReference>
<dbReference type="Proteomes" id="UP000265816">
    <property type="component" value="Unassembled WGS sequence"/>
</dbReference>
<reference evidence="2 3" key="1">
    <citation type="submission" date="2018-08" db="EMBL/GenBank/DDBJ databases">
        <title>Bacillus jemisoniae sp. nov., Bacillus chryseoplanitiae sp. nov., Bacillus resnikiae sp. nov., and Bacillus frankliniae sp. nov., isolated from Viking spacecraft and associated surfaces.</title>
        <authorList>
            <person name="Seuylemezian A."/>
            <person name="Vaishampayan P."/>
        </authorList>
    </citation>
    <scope>NUCLEOTIDE SEQUENCE [LARGE SCALE GENOMIC DNA]</scope>
    <source>
        <strain evidence="2 3">JJ-247</strain>
    </source>
</reference>
<protein>
    <submittedName>
        <fullName evidence="2">Uncharacterized protein</fullName>
    </submittedName>
</protein>
<keyword evidence="1" id="KW-0472">Membrane</keyword>
<name>A0A398BCM5_9BACI</name>
<dbReference type="RefSeq" id="WP_119111397.1">
    <property type="nucleotide sequence ID" value="NZ_CBCSEO010000001.1"/>
</dbReference>
<dbReference type="OrthoDB" id="2454818at2"/>
<comment type="caution">
    <text evidence="2">The sequence shown here is derived from an EMBL/GenBank/DDBJ whole genome shotgun (WGS) entry which is preliminary data.</text>
</comment>
<keyword evidence="3" id="KW-1185">Reference proteome</keyword>
<organism evidence="2 3">
    <name type="scientific">Mesobacillus zeae</name>
    <dbReference type="NCBI Taxonomy" id="1917180"/>
    <lineage>
        <taxon>Bacteria</taxon>
        <taxon>Bacillati</taxon>
        <taxon>Bacillota</taxon>
        <taxon>Bacilli</taxon>
        <taxon>Bacillales</taxon>
        <taxon>Bacillaceae</taxon>
        <taxon>Mesobacillus</taxon>
    </lineage>
</organism>
<keyword evidence="1" id="KW-1133">Transmembrane helix</keyword>
<sequence length="78" mass="9003">MSEYMSILTFISIGFLLVGLFYTSRVVAVQKKAKGNLDESIPEKVQERPYVRNPVFLSYFLFFLIAILFIVYSALVTR</sequence>
<dbReference type="AlphaFoldDB" id="A0A398BCM5"/>
<accession>A0A398BCM5</accession>
<evidence type="ECO:0000256" key="1">
    <source>
        <dbReference type="SAM" id="Phobius"/>
    </source>
</evidence>
<keyword evidence="1" id="KW-0812">Transmembrane</keyword>
<proteinExistence type="predicted"/>
<feature type="transmembrane region" description="Helical" evidence="1">
    <location>
        <begin position="56"/>
        <end position="75"/>
    </location>
</feature>
<gene>
    <name evidence="2" type="ORF">D1970_03015</name>
</gene>
<evidence type="ECO:0000313" key="3">
    <source>
        <dbReference type="Proteomes" id="UP000265816"/>
    </source>
</evidence>